<feature type="coiled-coil region" evidence="1">
    <location>
        <begin position="44"/>
        <end position="78"/>
    </location>
</feature>
<protein>
    <submittedName>
        <fullName evidence="2">Uncharacterized protein</fullName>
    </submittedName>
</protein>
<dbReference type="Proteomes" id="UP000815677">
    <property type="component" value="Unassembled WGS sequence"/>
</dbReference>
<keyword evidence="1" id="KW-0175">Coiled coil</keyword>
<evidence type="ECO:0000313" key="3">
    <source>
        <dbReference type="Proteomes" id="UP000815677"/>
    </source>
</evidence>
<reference evidence="2" key="1">
    <citation type="submission" date="2014-09" db="EMBL/GenBank/DDBJ databases">
        <title>Genome sequence of the luminous mushroom Mycena chlorophos for searching fungal bioluminescence genes.</title>
        <authorList>
            <person name="Tanaka Y."/>
            <person name="Kasuga D."/>
            <person name="Oba Y."/>
            <person name="Hase S."/>
            <person name="Sato K."/>
            <person name="Oba Y."/>
            <person name="Sakakibara Y."/>
        </authorList>
    </citation>
    <scope>NUCLEOTIDE SEQUENCE</scope>
</reference>
<organism evidence="2 3">
    <name type="scientific">Mycena chlorophos</name>
    <name type="common">Agaric fungus</name>
    <name type="synonym">Agaricus chlorophos</name>
    <dbReference type="NCBI Taxonomy" id="658473"/>
    <lineage>
        <taxon>Eukaryota</taxon>
        <taxon>Fungi</taxon>
        <taxon>Dikarya</taxon>
        <taxon>Basidiomycota</taxon>
        <taxon>Agaricomycotina</taxon>
        <taxon>Agaricomycetes</taxon>
        <taxon>Agaricomycetidae</taxon>
        <taxon>Agaricales</taxon>
        <taxon>Marasmiineae</taxon>
        <taxon>Mycenaceae</taxon>
        <taxon>Mycena</taxon>
    </lineage>
</organism>
<dbReference type="EMBL" id="DF841767">
    <property type="protein sequence ID" value="GAT45853.1"/>
    <property type="molecule type" value="Genomic_DNA"/>
</dbReference>
<keyword evidence="3" id="KW-1185">Reference proteome</keyword>
<accession>A0ABQ0L3Y6</accession>
<name>A0ABQ0L3Y6_MYCCL</name>
<evidence type="ECO:0000313" key="2">
    <source>
        <dbReference type="EMBL" id="GAT45853.1"/>
    </source>
</evidence>
<evidence type="ECO:0000256" key="1">
    <source>
        <dbReference type="SAM" id="Coils"/>
    </source>
</evidence>
<sequence length="83" mass="9496">MPSLPTYPVLRLVGMLKWLQVVLESQAVQRTYLESRASYQKAEIQSLISRNSALEANLQKVRERVELLKAQIAQIKMTRALAK</sequence>
<proteinExistence type="predicted"/>
<gene>
    <name evidence="2" type="ORF">MCHLO_03405</name>
</gene>